<comment type="caution">
    <text evidence="6">The sequence shown here is derived from an EMBL/GenBank/DDBJ whole genome shotgun (WGS) entry which is preliminary data.</text>
</comment>
<keyword evidence="3" id="KW-0812">Transmembrane</keyword>
<comment type="subcellular location">
    <subcellularLocation>
        <location evidence="1">Cell membrane</location>
    </subcellularLocation>
</comment>
<reference evidence="6" key="2">
    <citation type="submission" date="2020-09" db="EMBL/GenBank/DDBJ databases">
        <authorList>
            <person name="Sun Q."/>
            <person name="Ohkuma M."/>
        </authorList>
    </citation>
    <scope>NUCLEOTIDE SEQUENCE</scope>
    <source>
        <strain evidence="6">JCM 18487</strain>
    </source>
</reference>
<dbReference type="InterPro" id="IPR022781">
    <property type="entry name" value="Flagellar_biosynth_FliO"/>
</dbReference>
<gene>
    <name evidence="6" type="ORF">GCM10010885_00240</name>
</gene>
<dbReference type="GO" id="GO:0016020">
    <property type="term" value="C:membrane"/>
    <property type="evidence" value="ECO:0007669"/>
    <property type="project" value="InterPro"/>
</dbReference>
<evidence type="ECO:0000313" key="7">
    <source>
        <dbReference type="Proteomes" id="UP000637695"/>
    </source>
</evidence>
<dbReference type="EMBL" id="BMOY01000001">
    <property type="protein sequence ID" value="GGI94666.1"/>
    <property type="molecule type" value="Genomic_DNA"/>
</dbReference>
<dbReference type="RefSeq" id="WP_188880429.1">
    <property type="nucleotide sequence ID" value="NZ_BMOY01000001.1"/>
</dbReference>
<organism evidence="6 7">
    <name type="scientific">Alicyclobacillus cellulosilyticus</name>
    <dbReference type="NCBI Taxonomy" id="1003997"/>
    <lineage>
        <taxon>Bacteria</taxon>
        <taxon>Bacillati</taxon>
        <taxon>Bacillota</taxon>
        <taxon>Bacilli</taxon>
        <taxon>Bacillales</taxon>
        <taxon>Alicyclobacillaceae</taxon>
        <taxon>Alicyclobacillus</taxon>
    </lineage>
</organism>
<evidence type="ECO:0000256" key="5">
    <source>
        <dbReference type="ARBA" id="ARBA00023136"/>
    </source>
</evidence>
<keyword evidence="4" id="KW-1133">Transmembrane helix</keyword>
<proteinExistence type="predicted"/>
<reference evidence="6" key="1">
    <citation type="journal article" date="2014" name="Int. J. Syst. Evol. Microbiol.">
        <title>Complete genome sequence of Corynebacterium casei LMG S-19264T (=DSM 44701T), isolated from a smear-ripened cheese.</title>
        <authorList>
            <consortium name="US DOE Joint Genome Institute (JGI-PGF)"/>
            <person name="Walter F."/>
            <person name="Albersmeier A."/>
            <person name="Kalinowski J."/>
            <person name="Ruckert C."/>
        </authorList>
    </citation>
    <scope>NUCLEOTIDE SEQUENCE</scope>
    <source>
        <strain evidence="6">JCM 18487</strain>
    </source>
</reference>
<evidence type="ECO:0000256" key="2">
    <source>
        <dbReference type="ARBA" id="ARBA00022475"/>
    </source>
</evidence>
<dbReference type="Pfam" id="PF04347">
    <property type="entry name" value="FliO"/>
    <property type="match status" value="1"/>
</dbReference>
<evidence type="ECO:0000256" key="4">
    <source>
        <dbReference type="ARBA" id="ARBA00022989"/>
    </source>
</evidence>
<sequence>MNLVLSLLVVVGLILVLARLAARAGGQGEEGPLRVVAARQIAPNRWVQVIEWGGRQYLIGVGDQVTLLAADAAQESSVDMPGAAARPPAAWPVFAVALRRALTQARARYGRPGDWRMRS</sequence>
<evidence type="ECO:0000313" key="6">
    <source>
        <dbReference type="EMBL" id="GGI94666.1"/>
    </source>
</evidence>
<evidence type="ECO:0000256" key="3">
    <source>
        <dbReference type="ARBA" id="ARBA00022692"/>
    </source>
</evidence>
<name>A0A917K269_9BACL</name>
<evidence type="ECO:0000256" key="1">
    <source>
        <dbReference type="ARBA" id="ARBA00004236"/>
    </source>
</evidence>
<keyword evidence="7" id="KW-1185">Reference proteome</keyword>
<dbReference type="Proteomes" id="UP000637695">
    <property type="component" value="Unassembled WGS sequence"/>
</dbReference>
<protein>
    <recommendedName>
        <fullName evidence="8">Flagellar protein FliO/FliZ</fullName>
    </recommendedName>
</protein>
<keyword evidence="2" id="KW-1003">Cell membrane</keyword>
<evidence type="ECO:0008006" key="8">
    <source>
        <dbReference type="Google" id="ProtNLM"/>
    </source>
</evidence>
<dbReference type="GO" id="GO:0044781">
    <property type="term" value="P:bacterial-type flagellum organization"/>
    <property type="evidence" value="ECO:0007669"/>
    <property type="project" value="InterPro"/>
</dbReference>
<dbReference type="AlphaFoldDB" id="A0A917K269"/>
<accession>A0A917K269</accession>
<keyword evidence="5" id="KW-0472">Membrane</keyword>